<dbReference type="Proteomes" id="UP001150217">
    <property type="component" value="Unassembled WGS sequence"/>
</dbReference>
<protein>
    <submittedName>
        <fullName evidence="1">Uncharacterized protein</fullName>
    </submittedName>
</protein>
<proteinExistence type="predicted"/>
<reference evidence="1" key="1">
    <citation type="submission" date="2022-08" db="EMBL/GenBank/DDBJ databases">
        <title>A Global Phylogenomic Analysis of the Shiitake Genus Lentinula.</title>
        <authorList>
            <consortium name="DOE Joint Genome Institute"/>
            <person name="Sierra-Patev S."/>
            <person name="Min B."/>
            <person name="Naranjo-Ortiz M."/>
            <person name="Looney B."/>
            <person name="Konkel Z."/>
            <person name="Slot J.C."/>
            <person name="Sakamoto Y."/>
            <person name="Steenwyk J.L."/>
            <person name="Rokas A."/>
            <person name="Carro J."/>
            <person name="Camarero S."/>
            <person name="Ferreira P."/>
            <person name="Molpeceres G."/>
            <person name="Ruiz-Duenas F.J."/>
            <person name="Serrano A."/>
            <person name="Henrissat B."/>
            <person name="Drula E."/>
            <person name="Hughes K.W."/>
            <person name="Mata J.L."/>
            <person name="Ishikawa N.K."/>
            <person name="Vargas-Isla R."/>
            <person name="Ushijima S."/>
            <person name="Smith C.A."/>
            <person name="Ahrendt S."/>
            <person name="Andreopoulos W."/>
            <person name="He G."/>
            <person name="Labutti K."/>
            <person name="Lipzen A."/>
            <person name="Ng V."/>
            <person name="Riley R."/>
            <person name="Sandor L."/>
            <person name="Barry K."/>
            <person name="Martinez A.T."/>
            <person name="Xiao Y."/>
            <person name="Gibbons J.G."/>
            <person name="Terashima K."/>
            <person name="Grigoriev I.V."/>
            <person name="Hibbett D.S."/>
        </authorList>
    </citation>
    <scope>NUCLEOTIDE SEQUENCE</scope>
    <source>
        <strain evidence="1">RHP3577 ss4</strain>
    </source>
</reference>
<comment type="caution">
    <text evidence="1">The sequence shown here is derived from an EMBL/GenBank/DDBJ whole genome shotgun (WGS) entry which is preliminary data.</text>
</comment>
<gene>
    <name evidence="1" type="ORF">C8R41DRAFT_846544</name>
</gene>
<sequence length="82" mass="9689">MIFQSRIQIRPWFNLPCLPLYHLLCLALTQAYWKLVNNLIAHQTKDNTVIYRQIPRSLCTNHLWAPNTSIRITCCWAILPQP</sequence>
<accession>A0ABQ8V5Y0</accession>
<keyword evidence="2" id="KW-1185">Reference proteome</keyword>
<dbReference type="EMBL" id="JANVFT010000072">
    <property type="protein sequence ID" value="KAJ4476136.1"/>
    <property type="molecule type" value="Genomic_DNA"/>
</dbReference>
<evidence type="ECO:0000313" key="1">
    <source>
        <dbReference type="EMBL" id="KAJ4476136.1"/>
    </source>
</evidence>
<name>A0ABQ8V5Y0_9AGAR</name>
<organism evidence="1 2">
    <name type="scientific">Lentinula lateritia</name>
    <dbReference type="NCBI Taxonomy" id="40482"/>
    <lineage>
        <taxon>Eukaryota</taxon>
        <taxon>Fungi</taxon>
        <taxon>Dikarya</taxon>
        <taxon>Basidiomycota</taxon>
        <taxon>Agaricomycotina</taxon>
        <taxon>Agaricomycetes</taxon>
        <taxon>Agaricomycetidae</taxon>
        <taxon>Agaricales</taxon>
        <taxon>Marasmiineae</taxon>
        <taxon>Omphalotaceae</taxon>
        <taxon>Lentinula</taxon>
    </lineage>
</organism>
<evidence type="ECO:0000313" key="2">
    <source>
        <dbReference type="Proteomes" id="UP001150217"/>
    </source>
</evidence>